<keyword evidence="3" id="KW-1185">Reference proteome</keyword>
<dbReference type="Gene3D" id="3.40.190.10">
    <property type="entry name" value="Periplasmic binding protein-like II"/>
    <property type="match status" value="2"/>
</dbReference>
<organism evidence="2 3">
    <name type="scientific">Marinomonas balearica</name>
    <dbReference type="NCBI Taxonomy" id="491947"/>
    <lineage>
        <taxon>Bacteria</taxon>
        <taxon>Pseudomonadati</taxon>
        <taxon>Pseudomonadota</taxon>
        <taxon>Gammaproteobacteria</taxon>
        <taxon>Oceanospirillales</taxon>
        <taxon>Oceanospirillaceae</taxon>
        <taxon>Marinomonas</taxon>
    </lineage>
</organism>
<evidence type="ECO:0000313" key="2">
    <source>
        <dbReference type="EMBL" id="TDO98834.1"/>
    </source>
</evidence>
<protein>
    <submittedName>
        <fullName evidence="2">Iron(III) transport system substrate-binding protein</fullName>
    </submittedName>
</protein>
<dbReference type="PANTHER" id="PTHR30006">
    <property type="entry name" value="THIAMINE-BINDING PERIPLASMIC PROTEIN-RELATED"/>
    <property type="match status" value="1"/>
</dbReference>
<dbReference type="SUPFAM" id="SSF53850">
    <property type="entry name" value="Periplasmic binding protein-like II"/>
    <property type="match status" value="1"/>
</dbReference>
<reference evidence="2 3" key="1">
    <citation type="submission" date="2019-03" db="EMBL/GenBank/DDBJ databases">
        <title>Genomic Encyclopedia of Type Strains, Phase III (KMG-III): the genomes of soil and plant-associated and newly described type strains.</title>
        <authorList>
            <person name="Whitman W."/>
        </authorList>
    </citation>
    <scope>NUCLEOTIDE SEQUENCE [LARGE SCALE GENOMIC DNA]</scope>
    <source>
        <strain evidence="2 3">CECT 7378</strain>
    </source>
</reference>
<dbReference type="AlphaFoldDB" id="A0A4R6MBJ3"/>
<proteinExistence type="predicted"/>
<evidence type="ECO:0000313" key="3">
    <source>
        <dbReference type="Proteomes" id="UP000294656"/>
    </source>
</evidence>
<gene>
    <name evidence="2" type="ORF">DFP79_1247</name>
</gene>
<evidence type="ECO:0000256" key="1">
    <source>
        <dbReference type="ARBA" id="ARBA00022729"/>
    </source>
</evidence>
<accession>A0A4R6MBJ3</accession>
<comment type="caution">
    <text evidence="2">The sequence shown here is derived from an EMBL/GenBank/DDBJ whole genome shotgun (WGS) entry which is preliminary data.</text>
</comment>
<dbReference type="Proteomes" id="UP000294656">
    <property type="component" value="Unassembled WGS sequence"/>
</dbReference>
<dbReference type="GO" id="GO:0030288">
    <property type="term" value="C:outer membrane-bounded periplasmic space"/>
    <property type="evidence" value="ECO:0007669"/>
    <property type="project" value="TreeGrafter"/>
</dbReference>
<dbReference type="Pfam" id="PF13343">
    <property type="entry name" value="SBP_bac_6"/>
    <property type="match status" value="1"/>
</dbReference>
<sequence length="409" mass="46204">MARQTVIRNKDAQSNLIKHTKRYMELILLSVFGFLVSGILALFQPLHAAPVYFSNGINEEEPYAFHEPPTSGRSGIETALEVSPERTLHIQSTLDIESFEPLLKEFVKRNPDVKVAYEDINTLELYQNLLDEKANSNASLIISSAMDLQLKLVNDGYAERYSSFETDKLPSYAKWRNQIFAFSKEPVVMVINRAHYPGATFPDDRESLLASIRLNDTAFKGKIGTYDIRTSGVGYLLASQDARQADTMWGRLIEAFGSHDVKSYCCTGDMIDDVAEGSLIVAYNLLGSYAAQRVEKDPRLMMVLPKDYTLMLMRTALIPKGAKNYEDAGRFLDFILSKDGQEIMSLKKLLYPISSVKTDSQKVFAMPLGPTRVIELDQQLLVGRDLIKQQRFIEGWRSALEIKKESKNE</sequence>
<dbReference type="PANTHER" id="PTHR30006:SF25">
    <property type="entry name" value="PHOSPHOGLYCERATE TRANSPORT REGULATORY PROTEIN PGTC"/>
    <property type="match status" value="1"/>
</dbReference>
<keyword evidence="1" id="KW-0732">Signal</keyword>
<name>A0A4R6MBJ3_9GAMM</name>
<dbReference type="EMBL" id="SNXC01000010">
    <property type="protein sequence ID" value="TDO98834.1"/>
    <property type="molecule type" value="Genomic_DNA"/>
</dbReference>